<dbReference type="RefSeq" id="WP_347611567.1">
    <property type="nucleotide sequence ID" value="NZ_JBDPZC010000008.1"/>
</dbReference>
<feature type="compositionally biased region" description="Low complexity" evidence="1">
    <location>
        <begin position="74"/>
        <end position="87"/>
    </location>
</feature>
<dbReference type="Proteomes" id="UP001462640">
    <property type="component" value="Unassembled WGS sequence"/>
</dbReference>
<evidence type="ECO:0000313" key="2">
    <source>
        <dbReference type="EMBL" id="MEO3714474.1"/>
    </source>
</evidence>
<organism evidence="2 3">
    <name type="scientific">Roseateles flavus</name>
    <dbReference type="NCBI Taxonomy" id="3149041"/>
    <lineage>
        <taxon>Bacteria</taxon>
        <taxon>Pseudomonadati</taxon>
        <taxon>Pseudomonadota</taxon>
        <taxon>Betaproteobacteria</taxon>
        <taxon>Burkholderiales</taxon>
        <taxon>Sphaerotilaceae</taxon>
        <taxon>Roseateles</taxon>
    </lineage>
</organism>
<feature type="compositionally biased region" description="Pro residues" evidence="1">
    <location>
        <begin position="88"/>
        <end position="112"/>
    </location>
</feature>
<evidence type="ECO:0000256" key="1">
    <source>
        <dbReference type="SAM" id="MobiDB-lite"/>
    </source>
</evidence>
<dbReference type="PROSITE" id="PS51257">
    <property type="entry name" value="PROKAR_LIPOPROTEIN"/>
    <property type="match status" value="1"/>
</dbReference>
<keyword evidence="3" id="KW-1185">Reference proteome</keyword>
<accession>A0ABV0GHD3</accession>
<name>A0ABV0GHD3_9BURK</name>
<evidence type="ECO:0000313" key="3">
    <source>
        <dbReference type="Proteomes" id="UP001462640"/>
    </source>
</evidence>
<comment type="caution">
    <text evidence="2">The sequence shown here is derived from an EMBL/GenBank/DDBJ whole genome shotgun (WGS) entry which is preliminary data.</text>
</comment>
<sequence>MSPASRAGSVLSRRHWILALALGATVAACMWAAQLPDADSAELAEARPARRPLPAAAPATAQPVHWTPAPRQPWPEAEPAALAAWQPALPPPVQPPQPHQVQPAPPPPQAPPFPYQLIGRLVQAGRVQALLGSEQRSLAVQAGDTIDGQWRVQAIGDDSLELLWLPGPLPQTLRLKPL</sequence>
<gene>
    <name evidence="2" type="ORF">ABDJ40_17035</name>
</gene>
<evidence type="ECO:0008006" key="4">
    <source>
        <dbReference type="Google" id="ProtNLM"/>
    </source>
</evidence>
<protein>
    <recommendedName>
        <fullName evidence="4">Type II secretion system protein GspC N-terminal domain-containing protein</fullName>
    </recommendedName>
</protein>
<reference evidence="2 3" key="1">
    <citation type="submission" date="2024-05" db="EMBL/GenBank/DDBJ databases">
        <title>Roseateles sp. 2.12 16S ribosomal RNA gene Genome sequencing and assembly.</title>
        <authorList>
            <person name="Woo H."/>
        </authorList>
    </citation>
    <scope>NUCLEOTIDE SEQUENCE [LARGE SCALE GENOMIC DNA]</scope>
    <source>
        <strain evidence="2 3">2.12</strain>
    </source>
</reference>
<dbReference type="EMBL" id="JBDPZC010000008">
    <property type="protein sequence ID" value="MEO3714474.1"/>
    <property type="molecule type" value="Genomic_DNA"/>
</dbReference>
<proteinExistence type="predicted"/>
<feature type="region of interest" description="Disordered" evidence="1">
    <location>
        <begin position="46"/>
        <end position="112"/>
    </location>
</feature>